<keyword evidence="2 5" id="KW-0812">Transmembrane</keyword>
<dbReference type="OrthoDB" id="9798374at2"/>
<keyword evidence="4 5" id="KW-0472">Membrane</keyword>
<protein>
    <submittedName>
        <fullName evidence="7">GtrA family protein</fullName>
    </submittedName>
</protein>
<evidence type="ECO:0000256" key="3">
    <source>
        <dbReference type="ARBA" id="ARBA00022989"/>
    </source>
</evidence>
<gene>
    <name evidence="7" type="ORF">FQV27_15745</name>
</gene>
<feature type="transmembrane region" description="Helical" evidence="5">
    <location>
        <begin position="49"/>
        <end position="67"/>
    </location>
</feature>
<evidence type="ECO:0000256" key="2">
    <source>
        <dbReference type="ARBA" id="ARBA00022692"/>
    </source>
</evidence>
<feature type="transmembrane region" description="Helical" evidence="5">
    <location>
        <begin position="20"/>
        <end position="43"/>
    </location>
</feature>
<dbReference type="AlphaFoldDB" id="A0A5C6RWD4"/>
<comment type="caution">
    <text evidence="7">The sequence shown here is derived from an EMBL/GenBank/DDBJ whole genome shotgun (WGS) entry which is preliminary data.</text>
</comment>
<reference evidence="7 8" key="1">
    <citation type="submission" date="2019-08" db="EMBL/GenBank/DDBJ databases">
        <authorList>
            <person name="Ye J."/>
        </authorList>
    </citation>
    <scope>NUCLEOTIDE SEQUENCE [LARGE SCALE GENOMIC DNA]</scope>
    <source>
        <strain evidence="7 8">TK008</strain>
    </source>
</reference>
<comment type="subcellular location">
    <subcellularLocation>
        <location evidence="1">Membrane</location>
        <topology evidence="1">Multi-pass membrane protein</topology>
    </subcellularLocation>
</comment>
<dbReference type="InterPro" id="IPR007267">
    <property type="entry name" value="GtrA_DPMS_TM"/>
</dbReference>
<accession>A0A5C6RWD4</accession>
<dbReference type="GO" id="GO:0000271">
    <property type="term" value="P:polysaccharide biosynthetic process"/>
    <property type="evidence" value="ECO:0007669"/>
    <property type="project" value="InterPro"/>
</dbReference>
<evidence type="ECO:0000259" key="6">
    <source>
        <dbReference type="Pfam" id="PF04138"/>
    </source>
</evidence>
<keyword evidence="8" id="KW-1185">Reference proteome</keyword>
<dbReference type="Pfam" id="PF04138">
    <property type="entry name" value="GtrA_DPMS_TM"/>
    <property type="match status" value="1"/>
</dbReference>
<evidence type="ECO:0000313" key="8">
    <source>
        <dbReference type="Proteomes" id="UP000321562"/>
    </source>
</evidence>
<dbReference type="Proteomes" id="UP000321562">
    <property type="component" value="Unassembled WGS sequence"/>
</dbReference>
<name>A0A5C6RWD4_9RHOB</name>
<dbReference type="EMBL" id="VOPL01000008">
    <property type="protein sequence ID" value="TXB66364.1"/>
    <property type="molecule type" value="Genomic_DNA"/>
</dbReference>
<evidence type="ECO:0000256" key="1">
    <source>
        <dbReference type="ARBA" id="ARBA00004141"/>
    </source>
</evidence>
<proteinExistence type="predicted"/>
<feature type="transmembrane region" description="Helical" evidence="5">
    <location>
        <begin position="79"/>
        <end position="101"/>
    </location>
</feature>
<feature type="transmembrane region" description="Helical" evidence="5">
    <location>
        <begin position="113"/>
        <end position="134"/>
    </location>
</feature>
<organism evidence="7 8">
    <name type="scientific">Paracoccus aurantiacus</name>
    <dbReference type="NCBI Taxonomy" id="2599412"/>
    <lineage>
        <taxon>Bacteria</taxon>
        <taxon>Pseudomonadati</taxon>
        <taxon>Pseudomonadota</taxon>
        <taxon>Alphaproteobacteria</taxon>
        <taxon>Rhodobacterales</taxon>
        <taxon>Paracoccaceae</taxon>
        <taxon>Paracoccus</taxon>
    </lineage>
</organism>
<feature type="domain" description="GtrA/DPMS transmembrane" evidence="6">
    <location>
        <begin position="21"/>
        <end position="125"/>
    </location>
</feature>
<dbReference type="GO" id="GO:0016020">
    <property type="term" value="C:membrane"/>
    <property type="evidence" value="ECO:0007669"/>
    <property type="project" value="UniProtKB-SubCell"/>
</dbReference>
<evidence type="ECO:0000256" key="4">
    <source>
        <dbReference type="ARBA" id="ARBA00023136"/>
    </source>
</evidence>
<sequence>MKKTEGSSARRGNDGIRTFLRFVAVGVVNTAVGYGIYALAVLFGAPPQLALILQFLLGALWNFQMHAKLVFAVSGWGRLPAYIGAYLLIYSANALALRLVLSHGIGPLMAQLLLLPFVVAASWLLIGWVMGYHARRRIG</sequence>
<evidence type="ECO:0000256" key="5">
    <source>
        <dbReference type="SAM" id="Phobius"/>
    </source>
</evidence>
<dbReference type="RefSeq" id="WP_147100378.1">
    <property type="nucleotide sequence ID" value="NZ_JBHUFH010000001.1"/>
</dbReference>
<keyword evidence="3 5" id="KW-1133">Transmembrane helix</keyword>
<evidence type="ECO:0000313" key="7">
    <source>
        <dbReference type="EMBL" id="TXB66364.1"/>
    </source>
</evidence>